<keyword evidence="5" id="KW-1185">Reference proteome</keyword>
<comment type="similarity">
    <text evidence="1">Belongs to the CvfB family.</text>
</comment>
<dbReference type="OrthoDB" id="9801597at2"/>
<evidence type="ECO:0000313" key="4">
    <source>
        <dbReference type="EMBL" id="PWJ43850.1"/>
    </source>
</evidence>
<sequence>MPIEIGKYQTLEILRDTDYGLFLGDDEGNDVLLPNKYVPENVVVGDDIEVFVYLDHSERPVATTLTPKMILGEIGYLEVVSVTELGAFLDWGLEKHLFVPFKEQSPKMQEGNFYWVYMYLDERTGRLIGSARLELFLRNRNVKLRVKEEVDIYVLKPNKIGYDVLINDRYLGMIFNTDAPERLRIGDQRKAYIKQVREDGKVDVTLQVWGRQKDEPNAQLLLDKLKSGGGILPVSDKSDPEKVLQYTGMSKKTFKKAVGNLLKQKLIRVEQHRIILNK</sequence>
<evidence type="ECO:0000259" key="3">
    <source>
        <dbReference type="Pfam" id="PF17783"/>
    </source>
</evidence>
<evidence type="ECO:0000256" key="1">
    <source>
        <dbReference type="PIRNR" id="PIRNR012524"/>
    </source>
</evidence>
<dbReference type="Pfam" id="PF17783">
    <property type="entry name" value="WHD_CvfB"/>
    <property type="match status" value="1"/>
</dbReference>
<dbReference type="AlphaFoldDB" id="A0A315ZFB3"/>
<accession>A0A315ZFB3</accession>
<feature type="domain" description="Conserved virulence factor B first S1" evidence="2">
    <location>
        <begin position="5"/>
        <end position="64"/>
    </location>
</feature>
<dbReference type="InterPro" id="IPR040764">
    <property type="entry name" value="CvfB_WH"/>
</dbReference>
<name>A0A315ZFB3_SEDFL</name>
<dbReference type="Pfam" id="PF13509">
    <property type="entry name" value="S1_2"/>
    <property type="match status" value="1"/>
</dbReference>
<dbReference type="Gene3D" id="2.40.50.140">
    <property type="entry name" value="Nucleic acid-binding proteins"/>
    <property type="match status" value="2"/>
</dbReference>
<dbReference type="PANTHER" id="PTHR37296">
    <property type="entry name" value="CONSERVED VIRULENCE FACTOR B"/>
    <property type="match status" value="1"/>
</dbReference>
<dbReference type="EMBL" id="QGDO01000001">
    <property type="protein sequence ID" value="PWJ43850.1"/>
    <property type="molecule type" value="Genomic_DNA"/>
</dbReference>
<evidence type="ECO:0008006" key="6">
    <source>
        <dbReference type="Google" id="ProtNLM"/>
    </source>
</evidence>
<dbReference type="InterPro" id="IPR012340">
    <property type="entry name" value="NA-bd_OB-fold"/>
</dbReference>
<dbReference type="Gene3D" id="1.10.10.10">
    <property type="entry name" value="Winged helix-like DNA-binding domain superfamily/Winged helix DNA-binding domain"/>
    <property type="match status" value="1"/>
</dbReference>
<protein>
    <recommendedName>
        <fullName evidence="6">GntR family transcriptional regulator</fullName>
    </recommendedName>
</protein>
<gene>
    <name evidence="4" type="ORF">BC781_101196</name>
</gene>
<evidence type="ECO:0000259" key="2">
    <source>
        <dbReference type="Pfam" id="PF13509"/>
    </source>
</evidence>
<evidence type="ECO:0000313" key="5">
    <source>
        <dbReference type="Proteomes" id="UP000245535"/>
    </source>
</evidence>
<dbReference type="InterPro" id="IPR039566">
    <property type="entry name" value="CvfB_S1_st"/>
</dbReference>
<organism evidence="4 5">
    <name type="scientific">Sediminitomix flava</name>
    <dbReference type="NCBI Taxonomy" id="379075"/>
    <lineage>
        <taxon>Bacteria</taxon>
        <taxon>Pseudomonadati</taxon>
        <taxon>Bacteroidota</taxon>
        <taxon>Cytophagia</taxon>
        <taxon>Cytophagales</taxon>
        <taxon>Flammeovirgaceae</taxon>
        <taxon>Sediminitomix</taxon>
    </lineage>
</organism>
<dbReference type="RefSeq" id="WP_109615383.1">
    <property type="nucleotide sequence ID" value="NZ_QGDO01000001.1"/>
</dbReference>
<comment type="caution">
    <text evidence="4">The sequence shown here is derived from an EMBL/GenBank/DDBJ whole genome shotgun (WGS) entry which is preliminary data.</text>
</comment>
<reference evidence="4 5" key="1">
    <citation type="submission" date="2018-03" db="EMBL/GenBank/DDBJ databases">
        <title>Genomic Encyclopedia of Archaeal and Bacterial Type Strains, Phase II (KMG-II): from individual species to whole genera.</title>
        <authorList>
            <person name="Goeker M."/>
        </authorList>
    </citation>
    <scope>NUCLEOTIDE SEQUENCE [LARGE SCALE GENOMIC DNA]</scope>
    <source>
        <strain evidence="4 5">DSM 28229</strain>
    </source>
</reference>
<feature type="domain" description="Conserved virulence factor B-like winged helix" evidence="3">
    <location>
        <begin position="220"/>
        <end position="276"/>
    </location>
</feature>
<dbReference type="PIRSF" id="PIRSF012524">
    <property type="entry name" value="YitL_S1"/>
    <property type="match status" value="1"/>
</dbReference>
<dbReference type="InterPro" id="IPR014464">
    <property type="entry name" value="CvfB_fam"/>
</dbReference>
<proteinExistence type="inferred from homology"/>
<dbReference type="Proteomes" id="UP000245535">
    <property type="component" value="Unassembled WGS sequence"/>
</dbReference>
<dbReference type="InterPro" id="IPR036388">
    <property type="entry name" value="WH-like_DNA-bd_sf"/>
</dbReference>
<dbReference type="PANTHER" id="PTHR37296:SF1">
    <property type="entry name" value="CONSERVED VIRULENCE FACTOR B"/>
    <property type="match status" value="1"/>
</dbReference>